<keyword evidence="4 7" id="KW-0547">Nucleotide-binding</keyword>
<reference evidence="10 11" key="1">
    <citation type="submission" date="2022-10" db="EMBL/GenBank/DDBJ databases">
        <title>Draft genome sequence of Streptomyces sp. YSPA8.</title>
        <authorList>
            <person name="Moriuchi R."/>
            <person name="Dohra H."/>
            <person name="Yamamura H."/>
            <person name="Kodani S."/>
        </authorList>
    </citation>
    <scope>NUCLEOTIDE SEQUENCE [LARGE SCALE GENOMIC DNA]</scope>
    <source>
        <strain evidence="10 11">YSPA8</strain>
    </source>
</reference>
<feature type="region of interest" description="Disordered" evidence="8">
    <location>
        <begin position="289"/>
        <end position="355"/>
    </location>
</feature>
<comment type="caution">
    <text evidence="10">The sequence shown here is derived from an EMBL/GenBank/DDBJ whole genome shotgun (WGS) entry which is preliminary data.</text>
</comment>
<evidence type="ECO:0000256" key="7">
    <source>
        <dbReference type="PROSITE-ProRule" id="PRU10141"/>
    </source>
</evidence>
<keyword evidence="6 7" id="KW-0067">ATP-binding</keyword>
<dbReference type="PROSITE" id="PS50011">
    <property type="entry name" value="PROTEIN_KINASE_DOM"/>
    <property type="match status" value="1"/>
</dbReference>
<dbReference type="PROSITE" id="PS00108">
    <property type="entry name" value="PROTEIN_KINASE_ST"/>
    <property type="match status" value="1"/>
</dbReference>
<gene>
    <name evidence="10" type="ORF">SYYSPA8_21575</name>
</gene>
<dbReference type="PANTHER" id="PTHR43289:SF6">
    <property type="entry name" value="SERINE_THREONINE-PROTEIN KINASE NEKL-3"/>
    <property type="match status" value="1"/>
</dbReference>
<dbReference type="Gene3D" id="1.10.510.10">
    <property type="entry name" value="Transferase(Phosphotransferase) domain 1"/>
    <property type="match status" value="1"/>
</dbReference>
<feature type="compositionally biased region" description="Polar residues" evidence="8">
    <location>
        <begin position="290"/>
        <end position="299"/>
    </location>
</feature>
<feature type="compositionally biased region" description="Gly residues" evidence="8">
    <location>
        <begin position="334"/>
        <end position="355"/>
    </location>
</feature>
<evidence type="ECO:0000313" key="10">
    <source>
        <dbReference type="EMBL" id="GLF96934.1"/>
    </source>
</evidence>
<feature type="compositionally biased region" description="Low complexity" evidence="8">
    <location>
        <begin position="509"/>
        <end position="518"/>
    </location>
</feature>
<accession>A0ABQ5P2W1</accession>
<dbReference type="PROSITE" id="PS00107">
    <property type="entry name" value="PROTEIN_KINASE_ATP"/>
    <property type="match status" value="1"/>
</dbReference>
<dbReference type="EC" id="2.7.11.1" evidence="1"/>
<dbReference type="InterPro" id="IPR008271">
    <property type="entry name" value="Ser/Thr_kinase_AS"/>
</dbReference>
<evidence type="ECO:0000256" key="3">
    <source>
        <dbReference type="ARBA" id="ARBA00022679"/>
    </source>
</evidence>
<evidence type="ECO:0000256" key="8">
    <source>
        <dbReference type="SAM" id="MobiDB-lite"/>
    </source>
</evidence>
<dbReference type="InterPro" id="IPR017441">
    <property type="entry name" value="Protein_kinase_ATP_BS"/>
</dbReference>
<evidence type="ECO:0000256" key="2">
    <source>
        <dbReference type="ARBA" id="ARBA00022527"/>
    </source>
</evidence>
<keyword evidence="2 10" id="KW-0723">Serine/threonine-protein kinase</keyword>
<dbReference type="RefSeq" id="WP_323448948.1">
    <property type="nucleotide sequence ID" value="NZ_BSBI01000009.1"/>
</dbReference>
<dbReference type="Pfam" id="PF00069">
    <property type="entry name" value="Pkinase"/>
    <property type="match status" value="1"/>
</dbReference>
<sequence>MNAWTVPGYTESRELGSGTSGRVVLAVHDATGVPVAVKYLAERLRSDHDFVLGLRAEARLLGHLGSPYVVGLYEYVESPHGAAIVMELVDGIALRVLLREEGATGPEAALAVLKGSLLGLSDAHRAGVVHRDYKPENVLVAADGSSKLGDFGIAAGLGDAPEPAGTPSYMAPEQWQGDPVSPAADVYAATVTFFECLTGRKPYIAENLAELAVAHMSAPVPEEEAPEPVRPLIRRGMAKDPADRPASAAAFVAELEEIARAAYGEAWEERGQHRLAALVALLPLLLPSSGGESSGTQDSATTALGGGAGRAGPPRLLGLAGRGAGRRAGRGGRRGAGAGLATGRGTGRSGIGGRSVGRERLWTAGSLCAAAAAAAGLFALMVAAEPDGGDSARAAGRHLATTSAGPPDGASAPALPEGVASPARGSSAPPSARRTAPVPAVGADAGPAASAPGASGPPSGRPTRSRAPGPSRSPSAGRPVPPGPTRTTAPPTTAPTIRPPTSTPPRPTPSGTTPAPARVRSVQITGLEQIVERNAARRLPGSTVTVTAEVTTDGTGPVTLLLTWYTGENAGDMGEADAVETLSRSGARTYTLTLTHTFQGQGCYLGVVAGASPAPGGGDASRQILDRRCASSDGSENPA</sequence>
<dbReference type="CDD" id="cd14014">
    <property type="entry name" value="STKc_PknB_like"/>
    <property type="match status" value="1"/>
</dbReference>
<dbReference type="InterPro" id="IPR011009">
    <property type="entry name" value="Kinase-like_dom_sf"/>
</dbReference>
<feature type="region of interest" description="Disordered" evidence="8">
    <location>
        <begin position="399"/>
        <end position="518"/>
    </location>
</feature>
<protein>
    <recommendedName>
        <fullName evidence="1">non-specific serine/threonine protein kinase</fullName>
        <ecNumber evidence="1">2.7.11.1</ecNumber>
    </recommendedName>
</protein>
<dbReference type="GO" id="GO:0004674">
    <property type="term" value="F:protein serine/threonine kinase activity"/>
    <property type="evidence" value="ECO:0007669"/>
    <property type="project" value="UniProtKB-KW"/>
</dbReference>
<dbReference type="EMBL" id="BSBI01000009">
    <property type="protein sequence ID" value="GLF96934.1"/>
    <property type="molecule type" value="Genomic_DNA"/>
</dbReference>
<dbReference type="Proteomes" id="UP001291653">
    <property type="component" value="Unassembled WGS sequence"/>
</dbReference>
<evidence type="ECO:0000256" key="1">
    <source>
        <dbReference type="ARBA" id="ARBA00012513"/>
    </source>
</evidence>
<feature type="compositionally biased region" description="Basic residues" evidence="8">
    <location>
        <begin position="324"/>
        <end position="333"/>
    </location>
</feature>
<feature type="compositionally biased region" description="Pro residues" evidence="8">
    <location>
        <begin position="497"/>
        <end position="508"/>
    </location>
</feature>
<evidence type="ECO:0000259" key="9">
    <source>
        <dbReference type="PROSITE" id="PS50011"/>
    </source>
</evidence>
<keyword evidence="5 10" id="KW-0418">Kinase</keyword>
<keyword evidence="11" id="KW-1185">Reference proteome</keyword>
<proteinExistence type="predicted"/>
<evidence type="ECO:0000256" key="6">
    <source>
        <dbReference type="ARBA" id="ARBA00022840"/>
    </source>
</evidence>
<dbReference type="SUPFAM" id="SSF56112">
    <property type="entry name" value="Protein kinase-like (PK-like)"/>
    <property type="match status" value="1"/>
</dbReference>
<dbReference type="InterPro" id="IPR000719">
    <property type="entry name" value="Prot_kinase_dom"/>
</dbReference>
<feature type="compositionally biased region" description="Low complexity" evidence="8">
    <location>
        <begin position="485"/>
        <end position="496"/>
    </location>
</feature>
<organism evidence="10 11">
    <name type="scientific">Streptomyces yaizuensis</name>
    <dbReference type="NCBI Taxonomy" id="2989713"/>
    <lineage>
        <taxon>Bacteria</taxon>
        <taxon>Bacillati</taxon>
        <taxon>Actinomycetota</taxon>
        <taxon>Actinomycetes</taxon>
        <taxon>Kitasatosporales</taxon>
        <taxon>Streptomycetaceae</taxon>
        <taxon>Streptomyces</taxon>
    </lineage>
</organism>
<evidence type="ECO:0000256" key="5">
    <source>
        <dbReference type="ARBA" id="ARBA00022777"/>
    </source>
</evidence>
<feature type="domain" description="Protein kinase" evidence="9">
    <location>
        <begin position="9"/>
        <end position="258"/>
    </location>
</feature>
<evidence type="ECO:0000313" key="11">
    <source>
        <dbReference type="Proteomes" id="UP001291653"/>
    </source>
</evidence>
<dbReference type="PANTHER" id="PTHR43289">
    <property type="entry name" value="MITOGEN-ACTIVATED PROTEIN KINASE KINASE KINASE 20-RELATED"/>
    <property type="match status" value="1"/>
</dbReference>
<evidence type="ECO:0000256" key="4">
    <source>
        <dbReference type="ARBA" id="ARBA00022741"/>
    </source>
</evidence>
<keyword evidence="3" id="KW-0808">Transferase</keyword>
<name>A0ABQ5P2W1_9ACTN</name>
<feature type="compositionally biased region" description="Low complexity" evidence="8">
    <location>
        <begin position="403"/>
        <end position="478"/>
    </location>
</feature>
<feature type="binding site" evidence="7">
    <location>
        <position position="38"/>
    </location>
    <ligand>
        <name>ATP</name>
        <dbReference type="ChEBI" id="CHEBI:30616"/>
    </ligand>
</feature>